<evidence type="ECO:0000256" key="3">
    <source>
        <dbReference type="ARBA" id="ARBA00038201"/>
    </source>
</evidence>
<gene>
    <name evidence="7" type="ORF">SCHPADRAFT_906559</name>
</gene>
<name>A0A0H2RG19_9AGAM</name>
<dbReference type="Pfam" id="PF00780">
    <property type="entry name" value="CNH"/>
    <property type="match status" value="1"/>
</dbReference>
<feature type="domain" description="CNH" evidence="6">
    <location>
        <begin position="15"/>
        <end position="354"/>
    </location>
</feature>
<accession>A0A0H2RG19</accession>
<dbReference type="PANTHER" id="PTHR12894">
    <property type="entry name" value="CNH DOMAIN CONTAINING"/>
    <property type="match status" value="1"/>
</dbReference>
<evidence type="ECO:0000256" key="2">
    <source>
        <dbReference type="ARBA" id="ARBA00023136"/>
    </source>
</evidence>
<keyword evidence="2" id="KW-0472">Membrane</keyword>
<feature type="repeat" description="CHCR" evidence="4">
    <location>
        <begin position="738"/>
        <end position="895"/>
    </location>
</feature>
<dbReference type="EMBL" id="KQ086016">
    <property type="protein sequence ID" value="KLO10830.1"/>
    <property type="molecule type" value="Genomic_DNA"/>
</dbReference>
<dbReference type="PROSITE" id="PS50219">
    <property type="entry name" value="CNH"/>
    <property type="match status" value="1"/>
</dbReference>
<sequence>MAPFHEPFPILKGFKERVDSLAIQGDRLLIGTNSGTLHILENQQSDDSESQAKIVSTKNLSRKPIDQLGYVKDINSIVALSDSLLTLYPLPDLVPPTPLPSTRTAFSFAVDTTVQHMSSDGKFESFDDVASEGKSKGVPTVVTYLVVGCRRKLVVYSWRDGEPQDVKEAPLPHSARTIAFVRPSVLCLAYSATEHVMFFLETMSTAELTLPVGNVPTSSSIGIGMNALTGLGGFVTLGMAAKAKPLITTVGDEVLIPKDNSGLLLGADGKAKQTGIVWHGPPEDLAFVKPYVISILPAGTVPATSIPDASPLITGPNGLVTVPALHIHSSISCQPVQSMVLPIEQRPGVSGGYTIRFLTPSLGSKSPVYVVTSRTDRASVTAEGQTVWVLQMRSWSEQLDELVERESYEDALALLETIDAATLPDKDFRRARLRGLNAVAKFKRSEYDAAIDDFLSLEINPSKVVALFPESISGRLFVPPDDWIPLFGGPSKPKKEEIPASSSSAAEVSRSPRRTPSPSSSVPKAKTLLTNLKQATTRDDDAASIRSVRRDKSVDKFTRSVETLIRYLSDRRPKVTHALSVVNITPSQSHKFPFLSETSVEELMELPNYPLSSLTPEQLTRFAQILDTALFKSYLVIRPAMLGPLCRIDNWCEVSEVEGILQERERFSELIFLYNGKKMHGKALTLLRRLSDNEPDVEEKVRPTITYIQKLGPEYLDQIFDASRWIYKQDTSKVLEVFTSELVELPRSAVTDFLEELDTSLCIQFLEYLISEREEVSPVFHDRLAELYLGRTTSAKKKSKPDFDQAYSKFLTFIQTTDIYRVDRLFGLLPLDDMFEARAVLLGRLGRHEAALETYVYRLRDYIKAEEYCKSIYIPNTPTEHIFLSLLKIYLEPTQKQSEGLLKPALELISRQSPRLDTVETLRLLPPLVTAQDVKAFLIDAVRGPVFDTKVVREVNKARSQQIARKLMALENHRVKISDIRICPQCHKRLGNSVIAVHSPKGEVTHYQCREAFVKNKKDKKYAH</sequence>
<dbReference type="InterPro" id="IPR032914">
    <property type="entry name" value="Vam6/VPS39/TRAP1"/>
</dbReference>
<dbReference type="InterPro" id="IPR001180">
    <property type="entry name" value="CNH_dom"/>
</dbReference>
<comment type="similarity">
    <text evidence="3">Belongs to the VAM6/VPS39 family.</text>
</comment>
<dbReference type="InterPro" id="IPR019453">
    <property type="entry name" value="VPS39/TGFA1_Znf"/>
</dbReference>
<proteinExistence type="inferred from homology"/>
<keyword evidence="8" id="KW-1185">Reference proteome</keyword>
<dbReference type="GO" id="GO:0000329">
    <property type="term" value="C:fungal-type vacuole membrane"/>
    <property type="evidence" value="ECO:0007669"/>
    <property type="project" value="TreeGrafter"/>
</dbReference>
<dbReference type="Pfam" id="PF10367">
    <property type="entry name" value="zf-Vps39_C"/>
    <property type="match status" value="1"/>
</dbReference>
<dbReference type="AlphaFoldDB" id="A0A0H2RG19"/>
<dbReference type="GO" id="GO:0012505">
    <property type="term" value="C:endomembrane system"/>
    <property type="evidence" value="ECO:0007669"/>
    <property type="project" value="UniProtKB-SubCell"/>
</dbReference>
<dbReference type="STRING" id="27342.A0A0H2RG19"/>
<dbReference type="InterPro" id="IPR000547">
    <property type="entry name" value="Clathrin_H-chain/VPS_repeat"/>
</dbReference>
<evidence type="ECO:0000313" key="7">
    <source>
        <dbReference type="EMBL" id="KLO10830.1"/>
    </source>
</evidence>
<evidence type="ECO:0000256" key="1">
    <source>
        <dbReference type="ARBA" id="ARBA00004184"/>
    </source>
</evidence>
<dbReference type="InParanoid" id="A0A0H2RG19"/>
<dbReference type="GO" id="GO:0006914">
    <property type="term" value="P:autophagy"/>
    <property type="evidence" value="ECO:0007669"/>
    <property type="project" value="TreeGrafter"/>
</dbReference>
<dbReference type="Proteomes" id="UP000053477">
    <property type="component" value="Unassembled WGS sequence"/>
</dbReference>
<evidence type="ECO:0000259" key="6">
    <source>
        <dbReference type="PROSITE" id="PS50219"/>
    </source>
</evidence>
<dbReference type="Pfam" id="PF10366">
    <property type="entry name" value="Vps39_1"/>
    <property type="match status" value="1"/>
</dbReference>
<feature type="region of interest" description="Disordered" evidence="5">
    <location>
        <begin position="488"/>
        <end position="526"/>
    </location>
</feature>
<dbReference type="FunCoup" id="A0A0H2RG19">
    <property type="interactions" value="815"/>
</dbReference>
<dbReference type="PANTHER" id="PTHR12894:SF49">
    <property type="entry name" value="VAM6_VPS39-LIKE PROTEIN"/>
    <property type="match status" value="1"/>
</dbReference>
<dbReference type="OrthoDB" id="5325112at2759"/>
<protein>
    <recommendedName>
        <fullName evidence="6">CNH domain-containing protein</fullName>
    </recommendedName>
</protein>
<dbReference type="GO" id="GO:0034058">
    <property type="term" value="P:endosomal vesicle fusion"/>
    <property type="evidence" value="ECO:0007669"/>
    <property type="project" value="TreeGrafter"/>
</dbReference>
<dbReference type="PROSITE" id="PS50236">
    <property type="entry name" value="CHCR"/>
    <property type="match status" value="1"/>
</dbReference>
<evidence type="ECO:0000313" key="8">
    <source>
        <dbReference type="Proteomes" id="UP000053477"/>
    </source>
</evidence>
<dbReference type="GO" id="GO:0006886">
    <property type="term" value="P:intracellular protein transport"/>
    <property type="evidence" value="ECO:0007669"/>
    <property type="project" value="UniProtKB-UniRule"/>
</dbReference>
<evidence type="ECO:0000256" key="4">
    <source>
        <dbReference type="PROSITE-ProRule" id="PRU01006"/>
    </source>
</evidence>
<comment type="subcellular location">
    <subcellularLocation>
        <location evidence="1">Endomembrane system</location>
        <topology evidence="1">Peripheral membrane protein</topology>
    </subcellularLocation>
</comment>
<feature type="compositionally biased region" description="Low complexity" evidence="5">
    <location>
        <begin position="499"/>
        <end position="521"/>
    </location>
</feature>
<evidence type="ECO:0000256" key="5">
    <source>
        <dbReference type="SAM" id="MobiDB-lite"/>
    </source>
</evidence>
<reference evidence="7 8" key="1">
    <citation type="submission" date="2015-04" db="EMBL/GenBank/DDBJ databases">
        <title>Complete genome sequence of Schizopora paradoxa KUC8140, a cosmopolitan wood degrader in East Asia.</title>
        <authorList>
            <consortium name="DOE Joint Genome Institute"/>
            <person name="Min B."/>
            <person name="Park H."/>
            <person name="Jang Y."/>
            <person name="Kim J.-J."/>
            <person name="Kim K.H."/>
            <person name="Pangilinan J."/>
            <person name="Lipzen A."/>
            <person name="Riley R."/>
            <person name="Grigoriev I.V."/>
            <person name="Spatafora J.W."/>
            <person name="Choi I.-G."/>
        </authorList>
    </citation>
    <scope>NUCLEOTIDE SEQUENCE [LARGE SCALE GENOMIC DNA]</scope>
    <source>
        <strain evidence="7 8">KUC8140</strain>
    </source>
</reference>
<dbReference type="InterPro" id="IPR019452">
    <property type="entry name" value="VPS39/TGF_beta_rcpt-assoc_1"/>
</dbReference>
<organism evidence="7 8">
    <name type="scientific">Schizopora paradoxa</name>
    <dbReference type="NCBI Taxonomy" id="27342"/>
    <lineage>
        <taxon>Eukaryota</taxon>
        <taxon>Fungi</taxon>
        <taxon>Dikarya</taxon>
        <taxon>Basidiomycota</taxon>
        <taxon>Agaricomycotina</taxon>
        <taxon>Agaricomycetes</taxon>
        <taxon>Hymenochaetales</taxon>
        <taxon>Schizoporaceae</taxon>
        <taxon>Schizopora</taxon>
    </lineage>
</organism>